<gene>
    <name evidence="2" type="ORF">C4K46_02660</name>
</gene>
<feature type="domain" description="DUF1858" evidence="1">
    <location>
        <begin position="5"/>
        <end position="62"/>
    </location>
</feature>
<sequence length="76" mass="8314">MNNVIDLSIPVAEVLDQHPEVLELLLGLGFAPLANPQMRETVGRQVSLLQGASMHGLPLEKIKEVFEVNGYEVTGF</sequence>
<accession>A0ABS5B1Z8</accession>
<dbReference type="InterPro" id="IPR038062">
    <property type="entry name" value="ScdA-like_N_sf"/>
</dbReference>
<dbReference type="InterPro" id="IPR015077">
    <property type="entry name" value="DUF1858"/>
</dbReference>
<protein>
    <recommendedName>
        <fullName evidence="1">DUF1858 domain-containing protein</fullName>
    </recommendedName>
</protein>
<organism evidence="2 3">
    <name type="scientific">Streptococcus oricebi</name>
    <dbReference type="NCBI Taxonomy" id="1547447"/>
    <lineage>
        <taxon>Bacteria</taxon>
        <taxon>Bacillati</taxon>
        <taxon>Bacillota</taxon>
        <taxon>Bacilli</taxon>
        <taxon>Lactobacillales</taxon>
        <taxon>Streptococcaceae</taxon>
        <taxon>Streptococcus</taxon>
    </lineage>
</organism>
<name>A0ABS5B1Z8_9STRE</name>
<dbReference type="EMBL" id="PRDG01000001">
    <property type="protein sequence ID" value="MBP2622837.1"/>
    <property type="molecule type" value="Genomic_DNA"/>
</dbReference>
<proteinExistence type="predicted"/>
<dbReference type="Proteomes" id="UP001519296">
    <property type="component" value="Unassembled WGS sequence"/>
</dbReference>
<evidence type="ECO:0000313" key="2">
    <source>
        <dbReference type="EMBL" id="MBP2622837.1"/>
    </source>
</evidence>
<dbReference type="RefSeq" id="WP_209627134.1">
    <property type="nucleotide sequence ID" value="NZ_PRDG01000001.1"/>
</dbReference>
<evidence type="ECO:0000259" key="1">
    <source>
        <dbReference type="Pfam" id="PF08984"/>
    </source>
</evidence>
<dbReference type="Gene3D" id="1.10.3910.10">
    <property type="entry name" value="SP0561-like"/>
    <property type="match status" value="1"/>
</dbReference>
<comment type="caution">
    <text evidence="2">The sequence shown here is derived from an EMBL/GenBank/DDBJ whole genome shotgun (WGS) entry which is preliminary data.</text>
</comment>
<keyword evidence="3" id="KW-1185">Reference proteome</keyword>
<reference evidence="2 3" key="1">
    <citation type="submission" date="2018-02" db="EMBL/GenBank/DDBJ databases">
        <title>Draft genome sequence of Streptococcus oricebi CCUG 70868T type strain.</title>
        <authorList>
            <person name="Mendez V."/>
            <person name="Salva-Serra F."/>
            <person name="Jaen-Luchoro D."/>
            <person name="Gonzales-Siles L."/>
            <person name="Karlsson R."/>
            <person name="Engstrom-Jakobsson H."/>
            <person name="Busquets A."/>
            <person name="Gomila M."/>
            <person name="Pineiro-Iglesias B."/>
            <person name="Bennasar-Figueras A."/>
            <person name="Seeger M."/>
            <person name="Moore E."/>
        </authorList>
    </citation>
    <scope>NUCLEOTIDE SEQUENCE [LARGE SCALE GENOMIC DNA]</scope>
    <source>
        <strain evidence="2 3">CCUG 70868</strain>
    </source>
</reference>
<dbReference type="Pfam" id="PF08984">
    <property type="entry name" value="DUF1858"/>
    <property type="match status" value="1"/>
</dbReference>
<dbReference type="SUPFAM" id="SSF140683">
    <property type="entry name" value="SP0561-like"/>
    <property type="match status" value="1"/>
</dbReference>
<evidence type="ECO:0000313" key="3">
    <source>
        <dbReference type="Proteomes" id="UP001519296"/>
    </source>
</evidence>